<dbReference type="AlphaFoldDB" id="A0A7V5UFR8"/>
<protein>
    <submittedName>
        <fullName evidence="5">ABC transporter ATP-binding protein</fullName>
    </submittedName>
</protein>
<evidence type="ECO:0000256" key="2">
    <source>
        <dbReference type="ARBA" id="ARBA00022741"/>
    </source>
</evidence>
<dbReference type="GO" id="GO:1903805">
    <property type="term" value="P:L-valine import across plasma membrane"/>
    <property type="evidence" value="ECO:0007669"/>
    <property type="project" value="TreeGrafter"/>
</dbReference>
<dbReference type="Proteomes" id="UP000886124">
    <property type="component" value="Unassembled WGS sequence"/>
</dbReference>
<dbReference type="InterPro" id="IPR051120">
    <property type="entry name" value="ABC_AA/LPS_Transport"/>
</dbReference>
<dbReference type="PANTHER" id="PTHR45772">
    <property type="entry name" value="CONSERVED COMPONENT OF ABC TRANSPORTER FOR NATURAL AMINO ACIDS-RELATED"/>
    <property type="match status" value="1"/>
</dbReference>
<dbReference type="Pfam" id="PF00005">
    <property type="entry name" value="ABC_tran"/>
    <property type="match status" value="1"/>
</dbReference>
<dbReference type="InterPro" id="IPR003439">
    <property type="entry name" value="ABC_transporter-like_ATP-bd"/>
</dbReference>
<reference evidence="5" key="1">
    <citation type="journal article" date="2020" name="mSystems">
        <title>Genome- and Community-Level Interaction Insights into Carbon Utilization and Element Cycling Functions of Hydrothermarchaeota in Hydrothermal Sediment.</title>
        <authorList>
            <person name="Zhou Z."/>
            <person name="Liu Y."/>
            <person name="Xu W."/>
            <person name="Pan J."/>
            <person name="Luo Z.H."/>
            <person name="Li M."/>
        </authorList>
    </citation>
    <scope>NUCLEOTIDE SEQUENCE [LARGE SCALE GENOMIC DNA]</scope>
    <source>
        <strain evidence="5">HyVt-527</strain>
    </source>
</reference>
<dbReference type="GO" id="GO:0015192">
    <property type="term" value="F:L-phenylalanine transmembrane transporter activity"/>
    <property type="evidence" value="ECO:0007669"/>
    <property type="project" value="TreeGrafter"/>
</dbReference>
<dbReference type="EMBL" id="DROD01000708">
    <property type="protein sequence ID" value="HHJ53757.1"/>
    <property type="molecule type" value="Genomic_DNA"/>
</dbReference>
<dbReference type="GO" id="GO:0042941">
    <property type="term" value="P:D-alanine transmembrane transport"/>
    <property type="evidence" value="ECO:0007669"/>
    <property type="project" value="TreeGrafter"/>
</dbReference>
<proteinExistence type="predicted"/>
<dbReference type="PROSITE" id="PS50893">
    <property type="entry name" value="ABC_TRANSPORTER_2"/>
    <property type="match status" value="1"/>
</dbReference>
<dbReference type="SMART" id="SM00382">
    <property type="entry name" value="AAA"/>
    <property type="match status" value="1"/>
</dbReference>
<dbReference type="GO" id="GO:1903806">
    <property type="term" value="P:L-isoleucine import across plasma membrane"/>
    <property type="evidence" value="ECO:0007669"/>
    <property type="project" value="TreeGrafter"/>
</dbReference>
<dbReference type="GO" id="GO:0015808">
    <property type="term" value="P:L-alanine transport"/>
    <property type="evidence" value="ECO:0007669"/>
    <property type="project" value="TreeGrafter"/>
</dbReference>
<dbReference type="Gene3D" id="3.40.50.300">
    <property type="entry name" value="P-loop containing nucleotide triphosphate hydrolases"/>
    <property type="match status" value="1"/>
</dbReference>
<keyword evidence="3 5" id="KW-0067">ATP-binding</keyword>
<evidence type="ECO:0000313" key="5">
    <source>
        <dbReference type="EMBL" id="HHJ53757.1"/>
    </source>
</evidence>
<dbReference type="InterPro" id="IPR027417">
    <property type="entry name" value="P-loop_NTPase"/>
</dbReference>
<sequence>MSSILRVENLVKNFGGLRAVDNVSFEVQEGEIFGLIGPNGSGKTTTFNLINHYFPVTSGKIFFKDQDITNKKTFEIARLGIGRTFQVVKPLKRLSVHENVMAAAFARESTFAGAKKVADEMIEFCRLQSVSHKKAGGLPIAGRKRLEIARALATRPSLLLLDETAAGLNPSELDEAIEIITDIRGKLGITIIIVEHIMKVIMSISDRIHAIAHGATIAEGKPEEVAKDPTVIEAYLGSDYNVENFLNA</sequence>
<keyword evidence="2" id="KW-0547">Nucleotide-binding</keyword>
<dbReference type="PANTHER" id="PTHR45772:SF7">
    <property type="entry name" value="AMINO ACID ABC TRANSPORTER ATP-BINDING PROTEIN"/>
    <property type="match status" value="1"/>
</dbReference>
<evidence type="ECO:0000256" key="3">
    <source>
        <dbReference type="ARBA" id="ARBA00022840"/>
    </source>
</evidence>
<name>A0A7V5UFR8_CALAY</name>
<organism evidence="5">
    <name type="scientific">Caldithrix abyssi</name>
    <dbReference type="NCBI Taxonomy" id="187145"/>
    <lineage>
        <taxon>Bacteria</taxon>
        <taxon>Pseudomonadati</taxon>
        <taxon>Calditrichota</taxon>
        <taxon>Calditrichia</taxon>
        <taxon>Calditrichales</taxon>
        <taxon>Calditrichaceae</taxon>
        <taxon>Caldithrix</taxon>
    </lineage>
</organism>
<feature type="domain" description="ABC transporter" evidence="4">
    <location>
        <begin position="5"/>
        <end position="238"/>
    </location>
</feature>
<dbReference type="GO" id="GO:0005304">
    <property type="term" value="F:L-valine transmembrane transporter activity"/>
    <property type="evidence" value="ECO:0007669"/>
    <property type="project" value="TreeGrafter"/>
</dbReference>
<dbReference type="GO" id="GO:0015188">
    <property type="term" value="F:L-isoleucine transmembrane transporter activity"/>
    <property type="evidence" value="ECO:0007669"/>
    <property type="project" value="TreeGrafter"/>
</dbReference>
<dbReference type="InterPro" id="IPR032823">
    <property type="entry name" value="BCA_ABC_TP_C"/>
</dbReference>
<dbReference type="Pfam" id="PF12399">
    <property type="entry name" value="BCA_ABC_TP_C"/>
    <property type="match status" value="1"/>
</dbReference>
<evidence type="ECO:0000256" key="1">
    <source>
        <dbReference type="ARBA" id="ARBA00022448"/>
    </source>
</evidence>
<dbReference type="GO" id="GO:0005886">
    <property type="term" value="C:plasma membrane"/>
    <property type="evidence" value="ECO:0007669"/>
    <property type="project" value="TreeGrafter"/>
</dbReference>
<dbReference type="FunFam" id="3.40.50.300:FF:000421">
    <property type="entry name" value="Branched-chain amino acid ABC transporter ATP-binding protein"/>
    <property type="match status" value="1"/>
</dbReference>
<dbReference type="GO" id="GO:0016887">
    <property type="term" value="F:ATP hydrolysis activity"/>
    <property type="evidence" value="ECO:0007669"/>
    <property type="project" value="InterPro"/>
</dbReference>
<comment type="caution">
    <text evidence="5">The sequence shown here is derived from an EMBL/GenBank/DDBJ whole genome shotgun (WGS) entry which is preliminary data.</text>
</comment>
<dbReference type="SUPFAM" id="SSF52540">
    <property type="entry name" value="P-loop containing nucleoside triphosphate hydrolases"/>
    <property type="match status" value="1"/>
</dbReference>
<gene>
    <name evidence="5" type="ORF">ENJ89_11225</name>
</gene>
<dbReference type="GO" id="GO:0005524">
    <property type="term" value="F:ATP binding"/>
    <property type="evidence" value="ECO:0007669"/>
    <property type="project" value="UniProtKB-KW"/>
</dbReference>
<dbReference type="CDD" id="cd03219">
    <property type="entry name" value="ABC_Mj1267_LivG_branched"/>
    <property type="match status" value="1"/>
</dbReference>
<dbReference type="InterPro" id="IPR003593">
    <property type="entry name" value="AAA+_ATPase"/>
</dbReference>
<accession>A0A7V5UFR8</accession>
<keyword evidence="1" id="KW-0813">Transport</keyword>
<evidence type="ECO:0000259" key="4">
    <source>
        <dbReference type="PROSITE" id="PS50893"/>
    </source>
</evidence>